<feature type="chain" id="PRO_5034485108" description="Asl1-like glycosyl hydrolase catalytic domain-containing protein" evidence="2">
    <location>
        <begin position="21"/>
        <end position="394"/>
    </location>
</feature>
<sequence length="394" mass="42900">MILSAASWVPFSCLFASAWAHTFNLTSTSITHTSSSSSPTHILADTKAVSSTPSPSSSLKSDSSSPSPSSTSASLSPSSTPMPSSSPTKPGVKNSKRGIAFASNGNTDDIINANQTKSVISWIYNWADLPPAYIAESNLKFIPMQWGSGSINQFASAISAQGADTILTYNEPDFVNEANIAAKDAAALWMQFIQPLKQQGLRIGGPAVTAAPTGKAWLTEFLTECNKCSIDFLPLHWYGSGVEGFYSYLGDMHATFPQFPIWITEYADTSDNKTDVWNFMNQTINYLDSLDWVERYSWFGFFRPEDKVNYNMLDDDGSLNDLGKLYIGANTIHTSPRNNQTGPQYQTISPSDQPGQPLVTSWPKANGATTATSQWIQVSSALWLLILSIAITLY</sequence>
<dbReference type="EMBL" id="JAACJO010000011">
    <property type="protein sequence ID" value="KAF5352493.1"/>
    <property type="molecule type" value="Genomic_DNA"/>
</dbReference>
<protein>
    <recommendedName>
        <fullName evidence="3">Asl1-like glycosyl hydrolase catalytic domain-containing protein</fullName>
    </recommendedName>
</protein>
<feature type="domain" description="Asl1-like glycosyl hydrolase catalytic" evidence="3">
    <location>
        <begin position="100"/>
        <end position="326"/>
    </location>
</feature>
<organism evidence="4 5">
    <name type="scientific">Leucocoprinus leucothites</name>
    <dbReference type="NCBI Taxonomy" id="201217"/>
    <lineage>
        <taxon>Eukaryota</taxon>
        <taxon>Fungi</taxon>
        <taxon>Dikarya</taxon>
        <taxon>Basidiomycota</taxon>
        <taxon>Agaricomycotina</taxon>
        <taxon>Agaricomycetes</taxon>
        <taxon>Agaricomycetidae</taxon>
        <taxon>Agaricales</taxon>
        <taxon>Agaricineae</taxon>
        <taxon>Agaricaceae</taxon>
        <taxon>Leucocoprinus</taxon>
    </lineage>
</organism>
<keyword evidence="2" id="KW-0732">Signal</keyword>
<evidence type="ECO:0000259" key="3">
    <source>
        <dbReference type="Pfam" id="PF11790"/>
    </source>
</evidence>
<dbReference type="PANTHER" id="PTHR34154">
    <property type="entry name" value="ALKALI-SENSITIVE LINKAGE PROTEIN 1"/>
    <property type="match status" value="1"/>
</dbReference>
<feature type="signal peptide" evidence="2">
    <location>
        <begin position="1"/>
        <end position="20"/>
    </location>
</feature>
<evidence type="ECO:0000256" key="1">
    <source>
        <dbReference type="SAM" id="MobiDB-lite"/>
    </source>
</evidence>
<dbReference type="GO" id="GO:0009277">
    <property type="term" value="C:fungal-type cell wall"/>
    <property type="evidence" value="ECO:0007669"/>
    <property type="project" value="TreeGrafter"/>
</dbReference>
<comment type="caution">
    <text evidence="4">The sequence shown here is derived from an EMBL/GenBank/DDBJ whole genome shotgun (WGS) entry which is preliminary data.</text>
</comment>
<evidence type="ECO:0000256" key="2">
    <source>
        <dbReference type="SAM" id="SignalP"/>
    </source>
</evidence>
<dbReference type="Gene3D" id="3.20.20.80">
    <property type="entry name" value="Glycosidases"/>
    <property type="match status" value="1"/>
</dbReference>
<dbReference type="GO" id="GO:0071966">
    <property type="term" value="P:fungal-type cell wall polysaccharide metabolic process"/>
    <property type="evidence" value="ECO:0007669"/>
    <property type="project" value="TreeGrafter"/>
</dbReference>
<name>A0A8H5D4F2_9AGAR</name>
<accession>A0A8H5D4F2</accession>
<evidence type="ECO:0000313" key="4">
    <source>
        <dbReference type="EMBL" id="KAF5352493.1"/>
    </source>
</evidence>
<feature type="region of interest" description="Disordered" evidence="1">
    <location>
        <begin position="336"/>
        <end position="358"/>
    </location>
</feature>
<dbReference type="InterPro" id="IPR017853">
    <property type="entry name" value="GH"/>
</dbReference>
<dbReference type="Pfam" id="PF11790">
    <property type="entry name" value="Glyco_hydro_cc"/>
    <property type="match status" value="1"/>
</dbReference>
<feature type="compositionally biased region" description="Polar residues" evidence="1">
    <location>
        <begin position="336"/>
        <end position="354"/>
    </location>
</feature>
<proteinExistence type="predicted"/>
<dbReference type="AlphaFoldDB" id="A0A8H5D4F2"/>
<dbReference type="Proteomes" id="UP000559027">
    <property type="component" value="Unassembled WGS sequence"/>
</dbReference>
<evidence type="ECO:0000313" key="5">
    <source>
        <dbReference type="Proteomes" id="UP000559027"/>
    </source>
</evidence>
<feature type="region of interest" description="Disordered" evidence="1">
    <location>
        <begin position="46"/>
        <end position="99"/>
    </location>
</feature>
<dbReference type="InterPro" id="IPR053183">
    <property type="entry name" value="ASL1"/>
</dbReference>
<dbReference type="PANTHER" id="PTHR34154:SF3">
    <property type="entry name" value="ALKALI-SENSITIVE LINKAGE PROTEIN 1"/>
    <property type="match status" value="1"/>
</dbReference>
<feature type="compositionally biased region" description="Low complexity" evidence="1">
    <location>
        <begin position="50"/>
        <end position="90"/>
    </location>
</feature>
<dbReference type="SUPFAM" id="SSF51445">
    <property type="entry name" value="(Trans)glycosidases"/>
    <property type="match status" value="1"/>
</dbReference>
<reference evidence="4 5" key="1">
    <citation type="journal article" date="2020" name="ISME J.">
        <title>Uncovering the hidden diversity of litter-decomposition mechanisms in mushroom-forming fungi.</title>
        <authorList>
            <person name="Floudas D."/>
            <person name="Bentzer J."/>
            <person name="Ahren D."/>
            <person name="Johansson T."/>
            <person name="Persson P."/>
            <person name="Tunlid A."/>
        </authorList>
    </citation>
    <scope>NUCLEOTIDE SEQUENCE [LARGE SCALE GENOMIC DNA]</scope>
    <source>
        <strain evidence="4 5">CBS 146.42</strain>
    </source>
</reference>
<keyword evidence="5" id="KW-1185">Reference proteome</keyword>
<dbReference type="InterPro" id="IPR024655">
    <property type="entry name" value="Asl1_glyco_hydro_catalytic"/>
</dbReference>
<gene>
    <name evidence="4" type="ORF">D9756_006079</name>
</gene>
<dbReference type="OrthoDB" id="43654at2759"/>